<proteinExistence type="predicted"/>
<dbReference type="PANTHER" id="PTHR35908:SF1">
    <property type="entry name" value="CONSERVED PROTEIN"/>
    <property type="match status" value="1"/>
</dbReference>
<dbReference type="Pfam" id="PF18029">
    <property type="entry name" value="Glyoxalase_6"/>
    <property type="match status" value="1"/>
</dbReference>
<gene>
    <name evidence="2" type="ORF">DFR70_102944</name>
</gene>
<evidence type="ECO:0000259" key="1">
    <source>
        <dbReference type="Pfam" id="PF18029"/>
    </source>
</evidence>
<dbReference type="PANTHER" id="PTHR35908">
    <property type="entry name" value="HYPOTHETICAL FUSION PROTEIN"/>
    <property type="match status" value="1"/>
</dbReference>
<accession>A0A318K817</accession>
<evidence type="ECO:0000313" key="3">
    <source>
        <dbReference type="Proteomes" id="UP000247569"/>
    </source>
</evidence>
<sequence>MSVRYQLVIDCADPDGQARFWAAALGYEFAPPPTGFTSWDDYYRDLGLPEEALTGRVDRISDPRGGGPDIWFQVVGDAKIVKNRLHIDVHASGDRTDPIQTRKMRVDTEAERLVGLGATRICVMYEEGIDHYAVGMKDPEGNEFDIN</sequence>
<dbReference type="Gene3D" id="3.10.180.10">
    <property type="entry name" value="2,3-Dihydroxybiphenyl 1,2-Dioxygenase, domain 1"/>
    <property type="match status" value="1"/>
</dbReference>
<dbReference type="OrthoDB" id="3212826at2"/>
<organism evidence="2 3">
    <name type="scientific">Nocardia tenerifensis</name>
    <dbReference type="NCBI Taxonomy" id="228006"/>
    <lineage>
        <taxon>Bacteria</taxon>
        <taxon>Bacillati</taxon>
        <taxon>Actinomycetota</taxon>
        <taxon>Actinomycetes</taxon>
        <taxon>Mycobacteriales</taxon>
        <taxon>Nocardiaceae</taxon>
        <taxon>Nocardia</taxon>
    </lineage>
</organism>
<dbReference type="InterPro" id="IPR041581">
    <property type="entry name" value="Glyoxalase_6"/>
</dbReference>
<keyword evidence="3" id="KW-1185">Reference proteome</keyword>
<protein>
    <recommendedName>
        <fullName evidence="1">Glyoxalase-like domain-containing protein</fullName>
    </recommendedName>
</protein>
<dbReference type="SUPFAM" id="SSF54593">
    <property type="entry name" value="Glyoxalase/Bleomycin resistance protein/Dihydroxybiphenyl dioxygenase"/>
    <property type="match status" value="1"/>
</dbReference>
<name>A0A318K817_9NOCA</name>
<feature type="domain" description="Glyoxalase-like" evidence="1">
    <location>
        <begin position="6"/>
        <end position="146"/>
    </location>
</feature>
<reference evidence="2 3" key="1">
    <citation type="submission" date="2018-05" db="EMBL/GenBank/DDBJ databases">
        <title>Genomic Encyclopedia of Type Strains, Phase IV (KMG-IV): sequencing the most valuable type-strain genomes for metagenomic binning, comparative biology and taxonomic classification.</title>
        <authorList>
            <person name="Goeker M."/>
        </authorList>
    </citation>
    <scope>NUCLEOTIDE SEQUENCE [LARGE SCALE GENOMIC DNA]</scope>
    <source>
        <strain evidence="2 3">DSM 44704</strain>
    </source>
</reference>
<evidence type="ECO:0000313" key="2">
    <source>
        <dbReference type="EMBL" id="PXX69255.1"/>
    </source>
</evidence>
<dbReference type="RefSeq" id="WP_040737856.1">
    <property type="nucleotide sequence ID" value="NZ_QJKF01000002.1"/>
</dbReference>
<dbReference type="InterPro" id="IPR029068">
    <property type="entry name" value="Glyas_Bleomycin-R_OHBP_Dase"/>
</dbReference>
<dbReference type="EMBL" id="QJKF01000002">
    <property type="protein sequence ID" value="PXX69255.1"/>
    <property type="molecule type" value="Genomic_DNA"/>
</dbReference>
<dbReference type="Proteomes" id="UP000247569">
    <property type="component" value="Unassembled WGS sequence"/>
</dbReference>
<dbReference type="AlphaFoldDB" id="A0A318K817"/>
<comment type="caution">
    <text evidence="2">The sequence shown here is derived from an EMBL/GenBank/DDBJ whole genome shotgun (WGS) entry which is preliminary data.</text>
</comment>